<dbReference type="Pfam" id="PF23440">
    <property type="entry name" value="BROMI_C"/>
    <property type="match status" value="1"/>
</dbReference>
<feature type="domain" description="BROMI C-terminal Rab TBC-like" evidence="2">
    <location>
        <begin position="801"/>
        <end position="1228"/>
    </location>
</feature>
<evidence type="ECO:0000259" key="2">
    <source>
        <dbReference type="Pfam" id="PF23440"/>
    </source>
</evidence>
<dbReference type="Proteomes" id="UP000792457">
    <property type="component" value="Unassembled WGS sequence"/>
</dbReference>
<gene>
    <name evidence="3" type="ORF">J437_LFUL002251</name>
</gene>
<reference evidence="3" key="2">
    <citation type="submission" date="2017-10" db="EMBL/GenBank/DDBJ databases">
        <title>Ladona fulva Genome sequencing and assembly.</title>
        <authorList>
            <person name="Murali S."/>
            <person name="Richards S."/>
            <person name="Bandaranaike D."/>
            <person name="Bellair M."/>
            <person name="Blankenburg K."/>
            <person name="Chao H."/>
            <person name="Dinh H."/>
            <person name="Doddapaneni H."/>
            <person name="Dugan-Rocha S."/>
            <person name="Elkadiri S."/>
            <person name="Gnanaolivu R."/>
            <person name="Hernandez B."/>
            <person name="Skinner E."/>
            <person name="Javaid M."/>
            <person name="Lee S."/>
            <person name="Li M."/>
            <person name="Ming W."/>
            <person name="Munidasa M."/>
            <person name="Muniz J."/>
            <person name="Nguyen L."/>
            <person name="Hughes D."/>
            <person name="Osuji N."/>
            <person name="Pu L.-L."/>
            <person name="Puazo M."/>
            <person name="Qu C."/>
            <person name="Quiroz J."/>
            <person name="Raj R."/>
            <person name="Weissenberger G."/>
            <person name="Xin Y."/>
            <person name="Zou X."/>
            <person name="Han Y."/>
            <person name="Worley K."/>
            <person name="Muzny D."/>
            <person name="Gibbs R."/>
        </authorList>
    </citation>
    <scope>NUCLEOTIDE SEQUENCE</scope>
    <source>
        <strain evidence="3">Sampled in the wild</strain>
    </source>
</reference>
<organism evidence="3 4">
    <name type="scientific">Ladona fulva</name>
    <name type="common">Scarce chaser dragonfly</name>
    <name type="synonym">Libellula fulva</name>
    <dbReference type="NCBI Taxonomy" id="123851"/>
    <lineage>
        <taxon>Eukaryota</taxon>
        <taxon>Metazoa</taxon>
        <taxon>Ecdysozoa</taxon>
        <taxon>Arthropoda</taxon>
        <taxon>Hexapoda</taxon>
        <taxon>Insecta</taxon>
        <taxon>Pterygota</taxon>
        <taxon>Palaeoptera</taxon>
        <taxon>Odonata</taxon>
        <taxon>Epiprocta</taxon>
        <taxon>Anisoptera</taxon>
        <taxon>Libelluloidea</taxon>
        <taxon>Libellulidae</taxon>
        <taxon>Ladona</taxon>
    </lineage>
</organism>
<accession>A0A8K0JY56</accession>
<protein>
    <recommendedName>
        <fullName evidence="5">Protein broad-minded</fullName>
    </recommendedName>
</protein>
<evidence type="ECO:0000259" key="1">
    <source>
        <dbReference type="Pfam" id="PF14961"/>
    </source>
</evidence>
<reference evidence="3" key="1">
    <citation type="submission" date="2013-04" db="EMBL/GenBank/DDBJ databases">
        <authorList>
            <person name="Qu J."/>
            <person name="Murali S.C."/>
            <person name="Bandaranaike D."/>
            <person name="Bellair M."/>
            <person name="Blankenburg K."/>
            <person name="Chao H."/>
            <person name="Dinh H."/>
            <person name="Doddapaneni H."/>
            <person name="Downs B."/>
            <person name="Dugan-Rocha S."/>
            <person name="Elkadiri S."/>
            <person name="Gnanaolivu R.D."/>
            <person name="Hernandez B."/>
            <person name="Javaid M."/>
            <person name="Jayaseelan J.C."/>
            <person name="Lee S."/>
            <person name="Li M."/>
            <person name="Ming W."/>
            <person name="Munidasa M."/>
            <person name="Muniz J."/>
            <person name="Nguyen L."/>
            <person name="Ongeri F."/>
            <person name="Osuji N."/>
            <person name="Pu L.-L."/>
            <person name="Puazo M."/>
            <person name="Qu C."/>
            <person name="Quiroz J."/>
            <person name="Raj R."/>
            <person name="Weissenberger G."/>
            <person name="Xin Y."/>
            <person name="Zou X."/>
            <person name="Han Y."/>
            <person name="Richards S."/>
            <person name="Worley K."/>
            <person name="Muzny D."/>
            <person name="Gibbs R."/>
        </authorList>
    </citation>
    <scope>NUCLEOTIDE SEQUENCE</scope>
    <source>
        <strain evidence="3">Sampled in the wild</strain>
    </source>
</reference>
<proteinExistence type="predicted"/>
<dbReference type="InterPro" id="IPR055392">
    <property type="entry name" value="BROMI_C"/>
</dbReference>
<keyword evidence="4" id="KW-1185">Reference proteome</keyword>
<feature type="domain" description="BROMI middle region" evidence="1">
    <location>
        <begin position="158"/>
        <end position="421"/>
    </location>
</feature>
<comment type="caution">
    <text evidence="3">The sequence shown here is derived from an EMBL/GenBank/DDBJ whole genome shotgun (WGS) entry which is preliminary data.</text>
</comment>
<dbReference type="EMBL" id="KZ308212">
    <property type="protein sequence ID" value="KAG8224806.1"/>
    <property type="molecule type" value="Genomic_DNA"/>
</dbReference>
<name>A0A8K0JY56_LADFU</name>
<sequence>MYMMDDHATEIKLKQRTMPDGFKDIISKIAAEGNSRGNLDKEDWFYPECALFKSVKMHILTNLNDHILKEIESIRNLGSKYSELSVCTSAKKLLALPEMNSVICDLKEGMDEMLGTYIVSSSRLATSSADSQNSGRSLMYGQNPWTLDSSVSMSDRELNMVPTKLDTIRNKGKIEVILVKIGRASFSEVFETPCWANFKIIIRKSLSDDSSTVFYHALRLHARFLLSSSNVAILESFINLKTSLLEQYVNGKSENDLPNMSEGIVLSRLSHVRLLRVMNLIAKFFRDKSKNYIRLPVTLIEDIIGAMVELLTFTSEESRELYPLHLLSVIDPKALWMQMCFYYTRIRNLLFKKLSENQNLSISFFEGLVSWLNLANVRSKRTCLSADLNQVISENHIKFALFSHSLHLYSFFMDCDKGRTLLWSIEGGTTYQEILRSIISYLNHSTSCRTGLLLQKILHSLISNVKYGVLTNSFVHALVLNPLICSHQSMTLRVDSESDMLIRGFVIELIKTLLISKVGRDKFIVQRFNSESSDVSPAKILLLYASKLLRKSGKTDISLLKSVLMACVSLSFSPKGLVDVEDCDFIPMLGLFYRQLKGEENASSLKSISSYTLISDDISKLELLTSCLTCFTAYSGRVWLIEKEGILLSVLNEVFKQPVIPWNQFWFKKLLISSSLTTSGYDAVAGEKLQSVLLSNLWKFRVLDNDDFSDQMEENLQHELSKVFSLCSTLRGVKAILVDQEGSDVTLTEESISPSSIQEVLEFTLRISRDSSGNITLKEELPSYVDLNEVYLGFRLLRFMMSSLDVTLFLQHKFFVQEHIMMVCNGNAIEDKGELIIDDIILMCEQILRNSFLIEYSCEKNYLTKNMAMRSPGIMQHQIPMSLSVSHLEQYSIDWISNSYSYQRSHSRHTPRRLKNDLIKFLGSTRHGLRDINWLNQLRKVHRSIFIGSNSPELKNNIMVELLEEVQKAYANISGNTRLMKSQWSDNGLYSLFPEDFLGIRLAVRFGAKLSLLQPTPLVHSNLAQFIKSTYGALKIVRDEFCGFDWFLASVFLLCCGNVDRCRQFINNFVKINVAPFVWATYGEVLSKLNSMNDKYQNDYIFLLIQQVELIISVEVPKVFAAFQSSAASVGVLVHQWISQSFFNILDWSEMKNFLCLIMINEPDYIVYFCVALFLHLEPFILHTVATSSEHLWEQLKINPVCHFHLGNYLYFIEKIHKIHHNSVMRSILKCTAKFE</sequence>
<evidence type="ECO:0008006" key="5">
    <source>
        <dbReference type="Google" id="ProtNLM"/>
    </source>
</evidence>
<evidence type="ECO:0000313" key="3">
    <source>
        <dbReference type="EMBL" id="KAG8224806.1"/>
    </source>
</evidence>
<dbReference type="OrthoDB" id="1668230at2759"/>
<dbReference type="AlphaFoldDB" id="A0A8K0JY56"/>
<dbReference type="Pfam" id="PF14961">
    <property type="entry name" value="BROMI"/>
    <property type="match status" value="1"/>
</dbReference>
<evidence type="ECO:0000313" key="4">
    <source>
        <dbReference type="Proteomes" id="UP000792457"/>
    </source>
</evidence>
<dbReference type="InterPro" id="IPR032735">
    <property type="entry name" value="BROMI_M"/>
</dbReference>